<reference evidence="8" key="1">
    <citation type="journal article" date="2014" name="Int. J. Syst. Evol. Microbiol.">
        <title>Complete genome sequence of Corynebacterium casei LMG S-19264T (=DSM 44701T), isolated from a smear-ripened cheese.</title>
        <authorList>
            <consortium name="US DOE Joint Genome Institute (JGI-PGF)"/>
            <person name="Walter F."/>
            <person name="Albersmeier A."/>
            <person name="Kalinowski J."/>
            <person name="Ruckert C."/>
        </authorList>
    </citation>
    <scope>NUCLEOTIDE SEQUENCE</scope>
    <source>
        <strain evidence="8">CGMCC 4.3508</strain>
    </source>
</reference>
<evidence type="ECO:0000256" key="6">
    <source>
        <dbReference type="SAM" id="Phobius"/>
    </source>
</evidence>
<feature type="transmembrane region" description="Helical" evidence="6">
    <location>
        <begin position="381"/>
        <end position="406"/>
    </location>
</feature>
<keyword evidence="2" id="KW-0813">Transport</keyword>
<feature type="transmembrane region" description="Helical" evidence="6">
    <location>
        <begin position="21"/>
        <end position="42"/>
    </location>
</feature>
<evidence type="ECO:0000256" key="2">
    <source>
        <dbReference type="ARBA" id="ARBA00022448"/>
    </source>
</evidence>
<keyword evidence="3 6" id="KW-0812">Transmembrane</keyword>
<evidence type="ECO:0000313" key="8">
    <source>
        <dbReference type="EMBL" id="GGL33198.1"/>
    </source>
</evidence>
<feature type="transmembrane region" description="Helical" evidence="6">
    <location>
        <begin position="54"/>
        <end position="79"/>
    </location>
</feature>
<evidence type="ECO:0000259" key="7">
    <source>
        <dbReference type="PROSITE" id="PS50850"/>
    </source>
</evidence>
<feature type="transmembrane region" description="Helical" evidence="6">
    <location>
        <begin position="91"/>
        <end position="109"/>
    </location>
</feature>
<dbReference type="Proteomes" id="UP000638263">
    <property type="component" value="Unassembled WGS sequence"/>
</dbReference>
<dbReference type="SUPFAM" id="SSF103473">
    <property type="entry name" value="MFS general substrate transporter"/>
    <property type="match status" value="1"/>
</dbReference>
<reference evidence="8" key="2">
    <citation type="submission" date="2020-09" db="EMBL/GenBank/DDBJ databases">
        <authorList>
            <person name="Sun Q."/>
            <person name="Zhou Y."/>
        </authorList>
    </citation>
    <scope>NUCLEOTIDE SEQUENCE</scope>
    <source>
        <strain evidence="8">CGMCC 4.3508</strain>
    </source>
</reference>
<dbReference type="InterPro" id="IPR024671">
    <property type="entry name" value="Atg22-like"/>
</dbReference>
<evidence type="ECO:0000256" key="1">
    <source>
        <dbReference type="ARBA" id="ARBA00004651"/>
    </source>
</evidence>
<evidence type="ECO:0000256" key="3">
    <source>
        <dbReference type="ARBA" id="ARBA00022692"/>
    </source>
</evidence>
<comment type="caution">
    <text evidence="8">The sequence shown here is derived from an EMBL/GenBank/DDBJ whole genome shotgun (WGS) entry which is preliminary data.</text>
</comment>
<protein>
    <submittedName>
        <fullName evidence="8">MFS transporter</fullName>
    </submittedName>
</protein>
<dbReference type="EMBL" id="BMMH01000014">
    <property type="protein sequence ID" value="GGL33198.1"/>
    <property type="molecule type" value="Genomic_DNA"/>
</dbReference>
<dbReference type="InterPro" id="IPR020846">
    <property type="entry name" value="MFS_dom"/>
</dbReference>
<dbReference type="PANTHER" id="PTHR23519:SF1">
    <property type="entry name" value="AUTOPHAGY-RELATED PROTEIN 22"/>
    <property type="match status" value="1"/>
</dbReference>
<feature type="transmembrane region" description="Helical" evidence="6">
    <location>
        <begin position="412"/>
        <end position="431"/>
    </location>
</feature>
<comment type="subcellular location">
    <subcellularLocation>
        <location evidence="1">Cell membrane</location>
        <topology evidence="1">Multi-pass membrane protein</topology>
    </subcellularLocation>
</comment>
<dbReference type="InterPro" id="IPR036259">
    <property type="entry name" value="MFS_trans_sf"/>
</dbReference>
<evidence type="ECO:0000256" key="5">
    <source>
        <dbReference type="ARBA" id="ARBA00023136"/>
    </source>
</evidence>
<feature type="transmembrane region" description="Helical" evidence="6">
    <location>
        <begin position="323"/>
        <end position="341"/>
    </location>
</feature>
<sequence>MRGMSEANARVGRGQVVAWGLWDWGSASFNAVITTFVFAVYLTDSVGDDLPGDISASAWLGWALGFAGLIVALTAPITGQRFDATANRKRSLGLMTAVVVVLTAAMFFVRDEYSYLWLGLVLLALGSVFFELATVPYNAMLRQVSTPATLGRVSGFGWAMGYFGGIFLLLICYFGFIAGDGPERGLFGVATEGGLNIRLVVLLAAVWFAVFALPVLFAVPEAPRTRADPGAASAGLLGSYRVLWRDLRELWALDRAVIGFLLASAVFRDGLAGVFAFGAVLAVQVYGISESDVLLFGIAANVVAALGAIVAGRLDDRVGPKRVIAVSLLSAVVAGAVLLVVSGAAMFWIFGLALTLFVGPAQASARSFLVRLTPPGREGQLFGLYTTTGRAASFLAPTLFGLFVWGFGADRAGIGGLLVVLVAGLVALLFVPAPDASGSKEPARTPVA</sequence>
<gene>
    <name evidence="8" type="ORF">GCM10011588_55040</name>
</gene>
<name>A0A917VXQ2_9NOCA</name>
<feature type="transmembrane region" description="Helical" evidence="6">
    <location>
        <begin position="115"/>
        <end position="135"/>
    </location>
</feature>
<dbReference type="PROSITE" id="PS50850">
    <property type="entry name" value="MFS"/>
    <property type="match status" value="1"/>
</dbReference>
<feature type="domain" description="Major facilitator superfamily (MFS) profile" evidence="7">
    <location>
        <begin position="23"/>
        <end position="435"/>
    </location>
</feature>
<keyword evidence="4 6" id="KW-1133">Transmembrane helix</keyword>
<dbReference type="GO" id="GO:0005886">
    <property type="term" value="C:plasma membrane"/>
    <property type="evidence" value="ECO:0007669"/>
    <property type="project" value="UniProtKB-SubCell"/>
</dbReference>
<feature type="transmembrane region" description="Helical" evidence="6">
    <location>
        <begin position="257"/>
        <end position="287"/>
    </location>
</feature>
<dbReference type="InterPro" id="IPR050495">
    <property type="entry name" value="ATG22/LtaA_families"/>
</dbReference>
<proteinExistence type="predicted"/>
<accession>A0A917VXQ2</accession>
<keyword evidence="5 6" id="KW-0472">Membrane</keyword>
<keyword evidence="9" id="KW-1185">Reference proteome</keyword>
<evidence type="ECO:0000256" key="4">
    <source>
        <dbReference type="ARBA" id="ARBA00022989"/>
    </source>
</evidence>
<evidence type="ECO:0000313" key="9">
    <source>
        <dbReference type="Proteomes" id="UP000638263"/>
    </source>
</evidence>
<feature type="transmembrane region" description="Helical" evidence="6">
    <location>
        <begin position="293"/>
        <end position="311"/>
    </location>
</feature>
<dbReference type="Pfam" id="PF11700">
    <property type="entry name" value="ATG22"/>
    <property type="match status" value="1"/>
</dbReference>
<dbReference type="AlphaFoldDB" id="A0A917VXQ2"/>
<organism evidence="8 9">
    <name type="scientific">Nocardia jinanensis</name>
    <dbReference type="NCBI Taxonomy" id="382504"/>
    <lineage>
        <taxon>Bacteria</taxon>
        <taxon>Bacillati</taxon>
        <taxon>Actinomycetota</taxon>
        <taxon>Actinomycetes</taxon>
        <taxon>Mycobacteriales</taxon>
        <taxon>Nocardiaceae</taxon>
        <taxon>Nocardia</taxon>
    </lineage>
</organism>
<dbReference type="GO" id="GO:0022857">
    <property type="term" value="F:transmembrane transporter activity"/>
    <property type="evidence" value="ECO:0007669"/>
    <property type="project" value="InterPro"/>
</dbReference>
<dbReference type="PANTHER" id="PTHR23519">
    <property type="entry name" value="AUTOPHAGY-RELATED PROTEIN 22"/>
    <property type="match status" value="1"/>
</dbReference>
<dbReference type="Gene3D" id="1.20.1250.20">
    <property type="entry name" value="MFS general substrate transporter like domains"/>
    <property type="match status" value="1"/>
</dbReference>
<feature type="transmembrane region" description="Helical" evidence="6">
    <location>
        <begin position="156"/>
        <end position="177"/>
    </location>
</feature>
<feature type="transmembrane region" description="Helical" evidence="6">
    <location>
        <begin position="197"/>
        <end position="219"/>
    </location>
</feature>